<sequence>MRYEIAWDANIRVHNSMDISKSATFCAWDFARVWDGRTMYIGEMDYSKWTASMIERCGFNPVIHSVQYTVFNNGMGITGTVTCEAHWHYAIRMNLGRGVEFKIVPLGRNLTTKNDGRSNGRGTNREGLLDWVDDQYVYFSE</sequence>
<dbReference type="Proteomes" id="UP000326198">
    <property type="component" value="Unassembled WGS sequence"/>
</dbReference>
<reference evidence="1 2" key="1">
    <citation type="submission" date="2019-04" db="EMBL/GenBank/DDBJ databases">
        <title>Friends and foes A comparative genomics studyof 23 Aspergillus species from section Flavi.</title>
        <authorList>
            <consortium name="DOE Joint Genome Institute"/>
            <person name="Kjaerbolling I."/>
            <person name="Vesth T."/>
            <person name="Frisvad J.C."/>
            <person name="Nybo J.L."/>
            <person name="Theobald S."/>
            <person name="Kildgaard S."/>
            <person name="Isbrandt T."/>
            <person name="Kuo A."/>
            <person name="Sato A."/>
            <person name="Lyhne E.K."/>
            <person name="Kogle M.E."/>
            <person name="Wiebenga A."/>
            <person name="Kun R.S."/>
            <person name="Lubbers R.J."/>
            <person name="Makela M.R."/>
            <person name="Barry K."/>
            <person name="Chovatia M."/>
            <person name="Clum A."/>
            <person name="Daum C."/>
            <person name="Haridas S."/>
            <person name="He G."/>
            <person name="LaButti K."/>
            <person name="Lipzen A."/>
            <person name="Mondo S."/>
            <person name="Riley R."/>
            <person name="Salamov A."/>
            <person name="Simmons B.A."/>
            <person name="Magnuson J.K."/>
            <person name="Henrissat B."/>
            <person name="Mortensen U.H."/>
            <person name="Larsen T.O."/>
            <person name="Devries R.P."/>
            <person name="Grigoriev I.V."/>
            <person name="Machida M."/>
            <person name="Baker S.E."/>
            <person name="Andersen M.R."/>
        </authorList>
    </citation>
    <scope>NUCLEOTIDE SEQUENCE [LARGE SCALE GENOMIC DNA]</scope>
    <source>
        <strain evidence="1 2">IBT 29228</strain>
    </source>
</reference>
<dbReference type="AlphaFoldDB" id="A0A5N7BPN7"/>
<evidence type="ECO:0000313" key="2">
    <source>
        <dbReference type="Proteomes" id="UP000326198"/>
    </source>
</evidence>
<dbReference type="OrthoDB" id="4377844at2759"/>
<evidence type="ECO:0000313" key="1">
    <source>
        <dbReference type="EMBL" id="KAE8383805.1"/>
    </source>
</evidence>
<gene>
    <name evidence="1" type="ORF">BDV26DRAFT_287222</name>
</gene>
<proteinExistence type="predicted"/>
<organism evidence="1 2">
    <name type="scientific">Aspergillus bertholletiae</name>
    <dbReference type="NCBI Taxonomy" id="1226010"/>
    <lineage>
        <taxon>Eukaryota</taxon>
        <taxon>Fungi</taxon>
        <taxon>Dikarya</taxon>
        <taxon>Ascomycota</taxon>
        <taxon>Pezizomycotina</taxon>
        <taxon>Eurotiomycetes</taxon>
        <taxon>Eurotiomycetidae</taxon>
        <taxon>Eurotiales</taxon>
        <taxon>Aspergillaceae</taxon>
        <taxon>Aspergillus</taxon>
        <taxon>Aspergillus subgen. Circumdati</taxon>
    </lineage>
</organism>
<accession>A0A5N7BPN7</accession>
<protein>
    <submittedName>
        <fullName evidence="1">Uncharacterized protein</fullName>
    </submittedName>
</protein>
<keyword evidence="2" id="KW-1185">Reference proteome</keyword>
<name>A0A5N7BPN7_9EURO</name>
<dbReference type="EMBL" id="ML736153">
    <property type="protein sequence ID" value="KAE8383805.1"/>
    <property type="molecule type" value="Genomic_DNA"/>
</dbReference>